<dbReference type="AlphaFoldDB" id="M7YSS5"/>
<evidence type="ECO:0008006" key="3">
    <source>
        <dbReference type="Google" id="ProtNLM"/>
    </source>
</evidence>
<dbReference type="eggNOG" id="ENOG502R3Z3">
    <property type="taxonomic scope" value="Eukaryota"/>
</dbReference>
<sequence>MDQDDGLHHPAVDLAASDPACPTPTSRTSLQKVCALITTFNEFKRRLVVEIGFGGMLRLPAITRLNLKFSAWIMSMVDGPNRCIKLSQDRSIKFWPEDIHKVFGIPCGTIGIHSPEYQQAESSVQFFRSVLGFSDKGNQVLKNVEAVLMKDLSESTASNLEIDCFKMAFVIYSMGHILAPSTKHDVSVIDYWAAIANTDKIVDFNFCEYVFADLLAACWKVQQDIQNNRPVTHLMGCHLFFQIFYLDNLDLGMLNLPHNSYPRISCFDESRIRK</sequence>
<dbReference type="OMA" id="THLMGCH"/>
<accession>M7YSS5</accession>
<organism evidence="2">
    <name type="scientific">Triticum urartu</name>
    <name type="common">Red wild einkorn</name>
    <name type="synonym">Crithodium urartu</name>
    <dbReference type="NCBI Taxonomy" id="4572"/>
    <lineage>
        <taxon>Eukaryota</taxon>
        <taxon>Viridiplantae</taxon>
        <taxon>Streptophyta</taxon>
        <taxon>Embryophyta</taxon>
        <taxon>Tracheophyta</taxon>
        <taxon>Spermatophyta</taxon>
        <taxon>Magnoliopsida</taxon>
        <taxon>Liliopsida</taxon>
        <taxon>Poales</taxon>
        <taxon>Poaceae</taxon>
        <taxon>BOP clade</taxon>
        <taxon>Pooideae</taxon>
        <taxon>Triticodae</taxon>
        <taxon>Triticeae</taxon>
        <taxon>Triticinae</taxon>
        <taxon>Triticum</taxon>
    </lineage>
</organism>
<dbReference type="PANTHER" id="PTHR34835:SF62">
    <property type="entry name" value="AMINOTRANSFERASE-LIKE PLANT MOBILE DOMAIN-CONTAINING PROTEIN"/>
    <property type="match status" value="1"/>
</dbReference>
<proteinExistence type="predicted"/>
<name>M7YSS5_TRIUA</name>
<evidence type="ECO:0000313" key="2">
    <source>
        <dbReference type="EMBL" id="EMS53718.1"/>
    </source>
</evidence>
<dbReference type="PANTHER" id="PTHR34835">
    <property type="entry name" value="OS07G0283600 PROTEIN-RELATED"/>
    <property type="match status" value="1"/>
</dbReference>
<feature type="region of interest" description="Disordered" evidence="1">
    <location>
        <begin position="1"/>
        <end position="26"/>
    </location>
</feature>
<evidence type="ECO:0000256" key="1">
    <source>
        <dbReference type="SAM" id="MobiDB-lite"/>
    </source>
</evidence>
<dbReference type="STRING" id="4572.M7YSS5"/>
<gene>
    <name evidence="2" type="ORF">TRIUR3_20643</name>
</gene>
<reference evidence="2" key="1">
    <citation type="journal article" date="2013" name="Nature">
        <title>Draft genome of the wheat A-genome progenitor Triticum urartu.</title>
        <authorList>
            <person name="Ling H.Q."/>
            <person name="Zhao S."/>
            <person name="Liu D."/>
            <person name="Wang J."/>
            <person name="Sun H."/>
            <person name="Zhang C."/>
            <person name="Fan H."/>
            <person name="Li D."/>
            <person name="Dong L."/>
            <person name="Tao Y."/>
            <person name="Gao C."/>
            <person name="Wu H."/>
            <person name="Li Y."/>
            <person name="Cui Y."/>
            <person name="Guo X."/>
            <person name="Zheng S."/>
            <person name="Wang B."/>
            <person name="Yu K."/>
            <person name="Liang Q."/>
            <person name="Yang W."/>
            <person name="Lou X."/>
            <person name="Chen J."/>
            <person name="Feng M."/>
            <person name="Jian J."/>
            <person name="Zhang X."/>
            <person name="Luo G."/>
            <person name="Jiang Y."/>
            <person name="Liu J."/>
            <person name="Wang Z."/>
            <person name="Sha Y."/>
            <person name="Zhang B."/>
            <person name="Wu H."/>
            <person name="Tang D."/>
            <person name="Shen Q."/>
            <person name="Xue P."/>
            <person name="Zou S."/>
            <person name="Wang X."/>
            <person name="Liu X."/>
            <person name="Wang F."/>
            <person name="Yang Y."/>
            <person name="An X."/>
            <person name="Dong Z."/>
            <person name="Zhang K."/>
            <person name="Zhang X."/>
            <person name="Luo M.C."/>
            <person name="Dvorak J."/>
            <person name="Tong Y."/>
            <person name="Wang J."/>
            <person name="Yang H."/>
            <person name="Li Z."/>
            <person name="Wang D."/>
            <person name="Zhang A."/>
            <person name="Wang J."/>
        </authorList>
    </citation>
    <scope>NUCLEOTIDE SEQUENCE</scope>
</reference>
<dbReference type="OrthoDB" id="693469at2759"/>
<dbReference type="EMBL" id="KD190711">
    <property type="protein sequence ID" value="EMS53718.1"/>
    <property type="molecule type" value="Genomic_DNA"/>
</dbReference>
<protein>
    <recommendedName>
        <fullName evidence="3">DUF1985 domain-containing protein</fullName>
    </recommendedName>
</protein>
<feature type="compositionally biased region" description="Basic and acidic residues" evidence="1">
    <location>
        <begin position="1"/>
        <end position="11"/>
    </location>
</feature>